<dbReference type="OrthoDB" id="7163809at2"/>
<reference evidence="2 3" key="1">
    <citation type="submission" date="2019-03" db="EMBL/GenBank/DDBJ databases">
        <title>Genomic Encyclopedia of Type Strains, Phase IV (KMG-IV): sequencing the most valuable type-strain genomes for metagenomic binning, comparative biology and taxonomic classification.</title>
        <authorList>
            <person name="Goeker M."/>
        </authorList>
    </citation>
    <scope>NUCLEOTIDE SEQUENCE [LARGE SCALE GENOMIC DNA]</scope>
    <source>
        <strain evidence="2 3">DSM 9035</strain>
    </source>
</reference>
<dbReference type="GO" id="GO:0004852">
    <property type="term" value="F:uroporphyrinogen-III synthase activity"/>
    <property type="evidence" value="ECO:0007669"/>
    <property type="project" value="InterPro"/>
</dbReference>
<dbReference type="InterPro" id="IPR003754">
    <property type="entry name" value="4pyrrol_synth_uPrphyn_synth"/>
</dbReference>
<accession>A0A4R3M0E0</accession>
<dbReference type="InterPro" id="IPR036108">
    <property type="entry name" value="4pyrrol_syn_uPrphyn_synt_sf"/>
</dbReference>
<dbReference type="Gene3D" id="3.40.50.10090">
    <property type="match status" value="2"/>
</dbReference>
<name>A0A4R3M0E0_9HYPH</name>
<evidence type="ECO:0000313" key="2">
    <source>
        <dbReference type="EMBL" id="TCT06046.1"/>
    </source>
</evidence>
<gene>
    <name evidence="2" type="ORF">EDC64_103150</name>
</gene>
<dbReference type="EMBL" id="SMAI01000003">
    <property type="protein sequence ID" value="TCT06046.1"/>
    <property type="molecule type" value="Genomic_DNA"/>
</dbReference>
<evidence type="ECO:0000259" key="1">
    <source>
        <dbReference type="Pfam" id="PF02602"/>
    </source>
</evidence>
<organism evidence="2 3">
    <name type="scientific">Aquabacter spiritensis</name>
    <dbReference type="NCBI Taxonomy" id="933073"/>
    <lineage>
        <taxon>Bacteria</taxon>
        <taxon>Pseudomonadati</taxon>
        <taxon>Pseudomonadota</taxon>
        <taxon>Alphaproteobacteria</taxon>
        <taxon>Hyphomicrobiales</taxon>
        <taxon>Xanthobacteraceae</taxon>
        <taxon>Aquabacter</taxon>
    </lineage>
</organism>
<dbReference type="Pfam" id="PF02602">
    <property type="entry name" value="HEM4"/>
    <property type="match status" value="1"/>
</dbReference>
<proteinExistence type="predicted"/>
<dbReference type="SUPFAM" id="SSF69618">
    <property type="entry name" value="HemD-like"/>
    <property type="match status" value="1"/>
</dbReference>
<protein>
    <submittedName>
        <fullName evidence="2">Uroporphyrinogen-III synthase</fullName>
    </submittedName>
</protein>
<keyword evidence="3" id="KW-1185">Reference proteome</keyword>
<dbReference type="CDD" id="cd06578">
    <property type="entry name" value="HemD"/>
    <property type="match status" value="1"/>
</dbReference>
<feature type="domain" description="Tetrapyrrole biosynthesis uroporphyrinogen III synthase" evidence="1">
    <location>
        <begin position="14"/>
        <end position="229"/>
    </location>
</feature>
<evidence type="ECO:0000313" key="3">
    <source>
        <dbReference type="Proteomes" id="UP000294664"/>
    </source>
</evidence>
<sequence length="249" mass="25335">MRVLVTRPEPGASATAARLAARGHAVLCDPMLRIASTGAPLPPGRFDALAATSANGLRALDVRGLDVRGLDVPVFAVGPRTAAAARSAGFRQVVDCAGDAVALAGRLDADLPPGARILHAAGADRAADLAALLTRADVKVIVHVGYLAPEAAGLAPETQAALRDGALDAALHFSPRTVRALLRCVDDAGLREPFGRLRHLCLSEAVAAPLQATGLPADWAPRPNADALLGLLEGEPVETVEVAPGGPGV</sequence>
<comment type="caution">
    <text evidence="2">The sequence shown here is derived from an EMBL/GenBank/DDBJ whole genome shotgun (WGS) entry which is preliminary data.</text>
</comment>
<dbReference type="Proteomes" id="UP000294664">
    <property type="component" value="Unassembled WGS sequence"/>
</dbReference>
<dbReference type="AlphaFoldDB" id="A0A4R3M0E0"/>
<dbReference type="RefSeq" id="WP_132030573.1">
    <property type="nucleotide sequence ID" value="NZ_SMAI01000003.1"/>
</dbReference>
<dbReference type="GO" id="GO:0033014">
    <property type="term" value="P:tetrapyrrole biosynthetic process"/>
    <property type="evidence" value="ECO:0007669"/>
    <property type="project" value="InterPro"/>
</dbReference>